<name>A0A6C0IF00_9ZZZZ</name>
<evidence type="ECO:0000313" key="1">
    <source>
        <dbReference type="EMBL" id="QHT91210.1"/>
    </source>
</evidence>
<sequence>MSTELRTISNSFIFNDEFNPFNKSYYNVKIIVKELVYNNGAEYYDISYEYEYFEDPKNATENKNVNQIETKNKCHPFWPKLGSASGYIIKKNMMTATMVIYLLMNYEELAKYSGNVSAQGYKRSIIAALALFWD</sequence>
<protein>
    <submittedName>
        <fullName evidence="1">Uncharacterized protein</fullName>
    </submittedName>
</protein>
<reference evidence="1" key="1">
    <citation type="journal article" date="2020" name="Nature">
        <title>Giant virus diversity and host interactions through global metagenomics.</title>
        <authorList>
            <person name="Schulz F."/>
            <person name="Roux S."/>
            <person name="Paez-Espino D."/>
            <person name="Jungbluth S."/>
            <person name="Walsh D.A."/>
            <person name="Denef V.J."/>
            <person name="McMahon K.D."/>
            <person name="Konstantinidis K.T."/>
            <person name="Eloe-Fadrosh E.A."/>
            <person name="Kyrpides N.C."/>
            <person name="Woyke T."/>
        </authorList>
    </citation>
    <scope>NUCLEOTIDE SEQUENCE</scope>
    <source>
        <strain evidence="1">GVMAG-M-3300023184-72</strain>
    </source>
</reference>
<organism evidence="1">
    <name type="scientific">viral metagenome</name>
    <dbReference type="NCBI Taxonomy" id="1070528"/>
    <lineage>
        <taxon>unclassified sequences</taxon>
        <taxon>metagenomes</taxon>
        <taxon>organismal metagenomes</taxon>
    </lineage>
</organism>
<accession>A0A6C0IF00</accession>
<dbReference type="EMBL" id="MN740164">
    <property type="protein sequence ID" value="QHT91210.1"/>
    <property type="molecule type" value="Genomic_DNA"/>
</dbReference>
<proteinExistence type="predicted"/>
<dbReference type="AlphaFoldDB" id="A0A6C0IF00"/>